<evidence type="ECO:0000256" key="1">
    <source>
        <dbReference type="SAM" id="Coils"/>
    </source>
</evidence>
<proteinExistence type="predicted"/>
<dbReference type="InterPro" id="IPR005632">
    <property type="entry name" value="Chaperone_Skp"/>
</dbReference>
<evidence type="ECO:0008006" key="3">
    <source>
        <dbReference type="Google" id="ProtNLM"/>
    </source>
</evidence>
<dbReference type="InterPro" id="IPR024930">
    <property type="entry name" value="Skp_dom_sf"/>
</dbReference>
<feature type="coiled-coil region" evidence="1">
    <location>
        <begin position="18"/>
        <end position="50"/>
    </location>
</feature>
<name>A0A382ASL4_9ZZZZ</name>
<evidence type="ECO:0000313" key="2">
    <source>
        <dbReference type="EMBL" id="SVB03977.1"/>
    </source>
</evidence>
<dbReference type="Pfam" id="PF03938">
    <property type="entry name" value="OmpH"/>
    <property type="match status" value="1"/>
</dbReference>
<feature type="non-terminal residue" evidence="2">
    <location>
        <position position="1"/>
    </location>
</feature>
<keyword evidence="1" id="KW-0175">Coiled coil</keyword>
<dbReference type="EMBL" id="UINC01026468">
    <property type="protein sequence ID" value="SVB03977.1"/>
    <property type="molecule type" value="Genomic_DNA"/>
</dbReference>
<dbReference type="AlphaFoldDB" id="A0A382ASL4"/>
<sequence>TFKISYVIDNSLEFNKFIDKLDTLKTKMENELVEEKNELIEKKNKIEESKIIFSESEYNQQIEDYNILANSFKEKFGEFNNHINMNIDKNKEIVINEIIEITKILSRNKNFDIILNEDQYFLASDDVDISKQIIEILNKKKLDLVVIELP</sequence>
<accession>A0A382ASL4</accession>
<organism evidence="2">
    <name type="scientific">marine metagenome</name>
    <dbReference type="NCBI Taxonomy" id="408172"/>
    <lineage>
        <taxon>unclassified sequences</taxon>
        <taxon>metagenomes</taxon>
        <taxon>ecological metagenomes</taxon>
    </lineage>
</organism>
<dbReference type="Gene3D" id="3.30.910.20">
    <property type="entry name" value="Skp domain"/>
    <property type="match status" value="1"/>
</dbReference>
<gene>
    <name evidence="2" type="ORF">METZ01_LOCUS156831</name>
</gene>
<dbReference type="SUPFAM" id="SSF111384">
    <property type="entry name" value="OmpH-like"/>
    <property type="match status" value="1"/>
</dbReference>
<protein>
    <recommendedName>
        <fullName evidence="3">OmpH family outer membrane protein</fullName>
    </recommendedName>
</protein>
<dbReference type="GO" id="GO:0051082">
    <property type="term" value="F:unfolded protein binding"/>
    <property type="evidence" value="ECO:0007669"/>
    <property type="project" value="InterPro"/>
</dbReference>
<reference evidence="2" key="1">
    <citation type="submission" date="2018-05" db="EMBL/GenBank/DDBJ databases">
        <authorList>
            <person name="Lanie J.A."/>
            <person name="Ng W.-L."/>
            <person name="Kazmierczak K.M."/>
            <person name="Andrzejewski T.M."/>
            <person name="Davidsen T.M."/>
            <person name="Wayne K.J."/>
            <person name="Tettelin H."/>
            <person name="Glass J.I."/>
            <person name="Rusch D."/>
            <person name="Podicherti R."/>
            <person name="Tsui H.-C.T."/>
            <person name="Winkler M.E."/>
        </authorList>
    </citation>
    <scope>NUCLEOTIDE SEQUENCE</scope>
</reference>